<dbReference type="EMBL" id="QGNW01000762">
    <property type="protein sequence ID" value="RVW62713.1"/>
    <property type="molecule type" value="Genomic_DNA"/>
</dbReference>
<name>A0A438FRZ0_VITVI</name>
<accession>A0A438FRZ0</accession>
<gene>
    <name evidence="2" type="ORF">CK203_060343</name>
</gene>
<feature type="region of interest" description="Disordered" evidence="1">
    <location>
        <begin position="42"/>
        <end position="140"/>
    </location>
</feature>
<organism evidence="2 3">
    <name type="scientific">Vitis vinifera</name>
    <name type="common">Grape</name>
    <dbReference type="NCBI Taxonomy" id="29760"/>
    <lineage>
        <taxon>Eukaryota</taxon>
        <taxon>Viridiplantae</taxon>
        <taxon>Streptophyta</taxon>
        <taxon>Embryophyta</taxon>
        <taxon>Tracheophyta</taxon>
        <taxon>Spermatophyta</taxon>
        <taxon>Magnoliopsida</taxon>
        <taxon>eudicotyledons</taxon>
        <taxon>Gunneridae</taxon>
        <taxon>Pentapetalae</taxon>
        <taxon>rosids</taxon>
        <taxon>Vitales</taxon>
        <taxon>Vitaceae</taxon>
        <taxon>Viteae</taxon>
        <taxon>Vitis</taxon>
    </lineage>
</organism>
<sequence>MSPYRLVHGKACHLPVELQYKAWWAIKKLNMDMSKTGLKRDALRASSKHRPEAGLSFPSWREPEEPFPLLQRDVPRGREPPQLRYKTKRPPTTPGATTSFLESSVRRPPAKRARTSGPGESSRAFEHPTDSELPIDLSPESIIKRPMVTAPPIEGNSDCRARLFHSELYFNQEVMRQQPEL</sequence>
<comment type="caution">
    <text evidence="2">The sequence shown here is derived from an EMBL/GenBank/DDBJ whole genome shotgun (WGS) entry which is preliminary data.</text>
</comment>
<protein>
    <submittedName>
        <fullName evidence="2">Uncharacterized protein</fullName>
    </submittedName>
</protein>
<proteinExistence type="predicted"/>
<dbReference type="Proteomes" id="UP000288805">
    <property type="component" value="Unassembled WGS sequence"/>
</dbReference>
<evidence type="ECO:0000256" key="1">
    <source>
        <dbReference type="SAM" id="MobiDB-lite"/>
    </source>
</evidence>
<reference evidence="2 3" key="1">
    <citation type="journal article" date="2018" name="PLoS Genet.">
        <title>Population sequencing reveals clonal diversity and ancestral inbreeding in the grapevine cultivar Chardonnay.</title>
        <authorList>
            <person name="Roach M.J."/>
            <person name="Johnson D.L."/>
            <person name="Bohlmann J."/>
            <person name="van Vuuren H.J."/>
            <person name="Jones S.J."/>
            <person name="Pretorius I.S."/>
            <person name="Schmidt S.A."/>
            <person name="Borneman A.R."/>
        </authorList>
    </citation>
    <scope>NUCLEOTIDE SEQUENCE [LARGE SCALE GENOMIC DNA]</scope>
    <source>
        <strain evidence="3">cv. Chardonnay</strain>
        <tissue evidence="2">Leaf</tissue>
    </source>
</reference>
<evidence type="ECO:0000313" key="3">
    <source>
        <dbReference type="Proteomes" id="UP000288805"/>
    </source>
</evidence>
<dbReference type="AlphaFoldDB" id="A0A438FRZ0"/>
<evidence type="ECO:0000313" key="2">
    <source>
        <dbReference type="EMBL" id="RVW62713.1"/>
    </source>
</evidence>